<keyword evidence="3" id="KW-0249">Electron transport</keyword>
<evidence type="ECO:0000313" key="9">
    <source>
        <dbReference type="EMBL" id="HFM99049.1"/>
    </source>
</evidence>
<proteinExistence type="inferred from homology"/>
<keyword evidence="2" id="KW-0813">Transport</keyword>
<dbReference type="PANTHER" id="PTHR45663:SF11">
    <property type="entry name" value="GEO12009P1"/>
    <property type="match status" value="1"/>
</dbReference>
<feature type="disulfide bond" description="Redox-active" evidence="7">
    <location>
        <begin position="26"/>
        <end position="29"/>
    </location>
</feature>
<evidence type="ECO:0000256" key="3">
    <source>
        <dbReference type="ARBA" id="ARBA00022982"/>
    </source>
</evidence>
<comment type="caution">
    <text evidence="9">The sequence shown here is derived from an EMBL/GenBank/DDBJ whole genome shotgun (WGS) entry which is preliminary data.</text>
</comment>
<accession>A0A7C3KEF6</accession>
<protein>
    <recommendedName>
        <fullName evidence="6">Thioredoxin</fullName>
    </recommendedName>
</protein>
<dbReference type="PRINTS" id="PR00421">
    <property type="entry name" value="THIOREDOXIN"/>
</dbReference>
<dbReference type="GO" id="GO:0005829">
    <property type="term" value="C:cytosol"/>
    <property type="evidence" value="ECO:0007669"/>
    <property type="project" value="TreeGrafter"/>
</dbReference>
<dbReference type="InterPro" id="IPR036249">
    <property type="entry name" value="Thioredoxin-like_sf"/>
</dbReference>
<dbReference type="PROSITE" id="PS51352">
    <property type="entry name" value="THIOREDOXIN_2"/>
    <property type="match status" value="1"/>
</dbReference>
<sequence>MSKPQFTKEVLESSVPVLVHFGAPWCGPCRMIEPLLNGFQATWGQCFKLVGINADENLQLSSQYRITTLPTILLFESGKVIHRIEGLYQRDRLWTELQRLMLLATQGKTLTGSN</sequence>
<dbReference type="Gene3D" id="3.40.30.10">
    <property type="entry name" value="Glutaredoxin"/>
    <property type="match status" value="1"/>
</dbReference>
<dbReference type="AlphaFoldDB" id="A0A7C3KEF6"/>
<name>A0A7C3KEF6_9CYAN</name>
<evidence type="ECO:0000256" key="6">
    <source>
        <dbReference type="PIRNR" id="PIRNR000077"/>
    </source>
</evidence>
<evidence type="ECO:0000259" key="8">
    <source>
        <dbReference type="PROSITE" id="PS51352"/>
    </source>
</evidence>
<dbReference type="GO" id="GO:0015035">
    <property type="term" value="F:protein-disulfide reductase activity"/>
    <property type="evidence" value="ECO:0007669"/>
    <property type="project" value="InterPro"/>
</dbReference>
<dbReference type="EMBL" id="DSRU01000223">
    <property type="protein sequence ID" value="HFM99049.1"/>
    <property type="molecule type" value="Genomic_DNA"/>
</dbReference>
<keyword evidence="5 7" id="KW-0676">Redox-active center</keyword>
<dbReference type="PANTHER" id="PTHR45663">
    <property type="entry name" value="GEO12009P1"/>
    <property type="match status" value="1"/>
</dbReference>
<evidence type="ECO:0000256" key="2">
    <source>
        <dbReference type="ARBA" id="ARBA00022448"/>
    </source>
</evidence>
<evidence type="ECO:0000256" key="5">
    <source>
        <dbReference type="ARBA" id="ARBA00023284"/>
    </source>
</evidence>
<dbReference type="InterPro" id="IPR013766">
    <property type="entry name" value="Thioredoxin_domain"/>
</dbReference>
<evidence type="ECO:0000256" key="4">
    <source>
        <dbReference type="ARBA" id="ARBA00023157"/>
    </source>
</evidence>
<dbReference type="Pfam" id="PF00085">
    <property type="entry name" value="Thioredoxin"/>
    <property type="match status" value="1"/>
</dbReference>
<dbReference type="InterPro" id="IPR005746">
    <property type="entry name" value="Thioredoxin"/>
</dbReference>
<gene>
    <name evidence="9" type="ORF">ENR64_15090</name>
</gene>
<feature type="domain" description="Thioredoxin" evidence="8">
    <location>
        <begin position="1"/>
        <end position="106"/>
    </location>
</feature>
<comment type="similarity">
    <text evidence="1 6">Belongs to the thioredoxin family.</text>
</comment>
<evidence type="ECO:0000256" key="7">
    <source>
        <dbReference type="PIRSR" id="PIRSR000077-4"/>
    </source>
</evidence>
<dbReference type="SUPFAM" id="SSF52833">
    <property type="entry name" value="Thioredoxin-like"/>
    <property type="match status" value="1"/>
</dbReference>
<keyword evidence="4 7" id="KW-1015">Disulfide bond</keyword>
<reference evidence="9" key="1">
    <citation type="journal article" date="2020" name="mSystems">
        <title>Genome- and Community-Level Interaction Insights into Carbon Utilization and Element Cycling Functions of Hydrothermarchaeota in Hydrothermal Sediment.</title>
        <authorList>
            <person name="Zhou Z."/>
            <person name="Liu Y."/>
            <person name="Xu W."/>
            <person name="Pan J."/>
            <person name="Luo Z.H."/>
            <person name="Li M."/>
        </authorList>
    </citation>
    <scope>NUCLEOTIDE SEQUENCE [LARGE SCALE GENOMIC DNA]</scope>
    <source>
        <strain evidence="9">SpSt-418</strain>
    </source>
</reference>
<organism evidence="9">
    <name type="scientific">Oscillatoriales cyanobacterium SpSt-418</name>
    <dbReference type="NCBI Taxonomy" id="2282169"/>
    <lineage>
        <taxon>Bacteria</taxon>
        <taxon>Bacillati</taxon>
        <taxon>Cyanobacteriota</taxon>
        <taxon>Cyanophyceae</taxon>
        <taxon>Oscillatoriophycideae</taxon>
        <taxon>Oscillatoriales</taxon>
    </lineage>
</organism>
<dbReference type="GO" id="GO:0045454">
    <property type="term" value="P:cell redox homeostasis"/>
    <property type="evidence" value="ECO:0007669"/>
    <property type="project" value="TreeGrafter"/>
</dbReference>
<evidence type="ECO:0000256" key="1">
    <source>
        <dbReference type="ARBA" id="ARBA00008987"/>
    </source>
</evidence>
<dbReference type="CDD" id="cd02947">
    <property type="entry name" value="TRX_family"/>
    <property type="match status" value="1"/>
</dbReference>
<dbReference type="PIRSF" id="PIRSF000077">
    <property type="entry name" value="Thioredoxin"/>
    <property type="match status" value="1"/>
</dbReference>